<gene>
    <name evidence="5" type="ORF">HF086_008682</name>
    <name evidence="4" type="ORF">HF086_016927</name>
    <name evidence="3" type="ORF">HW555_001845</name>
    <name evidence="2" type="ORF">HW555_007185</name>
</gene>
<reference evidence="2" key="1">
    <citation type="submission" date="2020-08" db="EMBL/GenBank/DDBJ databases">
        <title>Spodoptera exigua strain:BAW_Kor-Di-RS1 Genome sequencing and assembly.</title>
        <authorList>
            <person name="Kim J."/>
            <person name="Nam H.Y."/>
            <person name="Kwon M."/>
            <person name="Choi J.H."/>
            <person name="Cho S.R."/>
            <person name="Kim G.-H."/>
        </authorList>
    </citation>
    <scope>NUCLEOTIDE SEQUENCE</scope>
    <source>
        <strain evidence="2">BAW_Kor-Di-RS1</strain>
        <tissue evidence="2">Whole-body</tissue>
    </source>
</reference>
<proteinExistence type="predicted"/>
<dbReference type="Gene3D" id="3.30.70.1820">
    <property type="entry name" value="L1 transposable element, RRM domain"/>
    <property type="match status" value="1"/>
</dbReference>
<feature type="region of interest" description="Disordered" evidence="1">
    <location>
        <begin position="215"/>
        <end position="237"/>
    </location>
</feature>
<name>A0A835GDK6_SPOEX</name>
<evidence type="ECO:0000256" key="1">
    <source>
        <dbReference type="SAM" id="MobiDB-lite"/>
    </source>
</evidence>
<dbReference type="EMBL" id="JACKWZ010000016">
    <property type="protein sequence ID" value="KAF9422447.1"/>
    <property type="molecule type" value="Genomic_DNA"/>
</dbReference>
<evidence type="ECO:0000313" key="3">
    <source>
        <dbReference type="EMBL" id="KAF9422447.1"/>
    </source>
</evidence>
<evidence type="ECO:0000313" key="5">
    <source>
        <dbReference type="EMBL" id="KAH9644193.1"/>
    </source>
</evidence>
<protein>
    <submittedName>
        <fullName evidence="2">Uncharacterized protein</fullName>
    </submittedName>
</protein>
<sequence length="252" mass="28291">MEALTKSVSDLSKSLYARMTDFEKELKKNPNTSSDTTQGITAEFSAFRSFAMQALTMLQQQVNFLAQTIDTMEMRGRRKILLLHGIPETKEEDTAGVVVRVVKEHLKLDLEVPDIKRCHRMGRSTQKPRPILFKLHNTALRDGIWFGKTSLKGTGITISEFLTKTRHNVFMAARDRFGVNQCWTKEGVIYVLDGQGSRHQVSSLVDLDDIGVPSEASRHMQGRPEQRIKQPGGSAAAVAKVIAPKTKRVARR</sequence>
<dbReference type="EMBL" id="JACEFF010000098">
    <property type="protein sequence ID" value="KAH9644193.1"/>
    <property type="molecule type" value="Genomic_DNA"/>
</dbReference>
<dbReference type="EMBL" id="JACKWZ010000118">
    <property type="protein sequence ID" value="KAF9415095.1"/>
    <property type="molecule type" value="Genomic_DNA"/>
</dbReference>
<dbReference type="Proteomes" id="UP000648187">
    <property type="component" value="Unassembled WGS sequence"/>
</dbReference>
<evidence type="ECO:0000313" key="4">
    <source>
        <dbReference type="EMBL" id="KAH9636053.1"/>
    </source>
</evidence>
<dbReference type="AlphaFoldDB" id="A0A835GDK6"/>
<accession>A0A835GDK6</accession>
<evidence type="ECO:0000313" key="2">
    <source>
        <dbReference type="EMBL" id="KAF9415095.1"/>
    </source>
</evidence>
<dbReference type="EMBL" id="JACEFF010000520">
    <property type="protein sequence ID" value="KAH9636053.1"/>
    <property type="molecule type" value="Genomic_DNA"/>
</dbReference>
<feature type="compositionally biased region" description="Basic and acidic residues" evidence="1">
    <location>
        <begin position="216"/>
        <end position="228"/>
    </location>
</feature>
<comment type="caution">
    <text evidence="2">The sequence shown here is derived from an EMBL/GenBank/DDBJ whole genome shotgun (WGS) entry which is preliminary data.</text>
</comment>
<reference evidence="4" key="2">
    <citation type="journal article" date="2021" name="G3 (Bethesda)">
        <title>Genome and transcriptome analysis of the beet armyworm Spodoptera exigua reveals targets for pest control. .</title>
        <authorList>
            <person name="Simon S."/>
            <person name="Breeschoten T."/>
            <person name="Jansen H.J."/>
            <person name="Dirks R.P."/>
            <person name="Schranz M.E."/>
            <person name="Ros V.I.D."/>
        </authorList>
    </citation>
    <scope>NUCLEOTIDE SEQUENCE</scope>
    <source>
        <strain evidence="4">TB_SE_WUR_2020</strain>
    </source>
</reference>
<evidence type="ECO:0000313" key="6">
    <source>
        <dbReference type="Proteomes" id="UP000648187"/>
    </source>
</evidence>
<organism evidence="2 6">
    <name type="scientific">Spodoptera exigua</name>
    <name type="common">Beet armyworm</name>
    <name type="synonym">Noctua fulgens</name>
    <dbReference type="NCBI Taxonomy" id="7107"/>
    <lineage>
        <taxon>Eukaryota</taxon>
        <taxon>Metazoa</taxon>
        <taxon>Ecdysozoa</taxon>
        <taxon>Arthropoda</taxon>
        <taxon>Hexapoda</taxon>
        <taxon>Insecta</taxon>
        <taxon>Pterygota</taxon>
        <taxon>Neoptera</taxon>
        <taxon>Endopterygota</taxon>
        <taxon>Lepidoptera</taxon>
        <taxon>Glossata</taxon>
        <taxon>Ditrysia</taxon>
        <taxon>Noctuoidea</taxon>
        <taxon>Noctuidae</taxon>
        <taxon>Amphipyrinae</taxon>
        <taxon>Spodoptera</taxon>
    </lineage>
</organism>
<dbReference type="Proteomes" id="UP000814243">
    <property type="component" value="Unassembled WGS sequence"/>
</dbReference>
<keyword evidence="6" id="KW-1185">Reference proteome</keyword>